<dbReference type="SUPFAM" id="SSF52743">
    <property type="entry name" value="Subtilisin-like"/>
    <property type="match status" value="1"/>
</dbReference>
<dbReference type="KEGG" id="smon:AWR27_05770"/>
<dbReference type="EMBL" id="CP014263">
    <property type="protein sequence ID" value="AQG78874.1"/>
    <property type="molecule type" value="Genomic_DNA"/>
</dbReference>
<name>A0A1P9WU14_9BACT</name>
<dbReference type="GO" id="GO:0004252">
    <property type="term" value="F:serine-type endopeptidase activity"/>
    <property type="evidence" value="ECO:0007669"/>
    <property type="project" value="InterPro"/>
</dbReference>
<dbReference type="GO" id="GO:0006508">
    <property type="term" value="P:proteolysis"/>
    <property type="evidence" value="ECO:0007669"/>
    <property type="project" value="InterPro"/>
</dbReference>
<organism evidence="1 2">
    <name type="scientific">Spirosoma montaniterrae</name>
    <dbReference type="NCBI Taxonomy" id="1178516"/>
    <lineage>
        <taxon>Bacteria</taxon>
        <taxon>Pseudomonadati</taxon>
        <taxon>Bacteroidota</taxon>
        <taxon>Cytophagia</taxon>
        <taxon>Cytophagales</taxon>
        <taxon>Cytophagaceae</taxon>
        <taxon>Spirosoma</taxon>
    </lineage>
</organism>
<dbReference type="AlphaFoldDB" id="A0A1P9WU14"/>
<sequence length="440" mass="50296">MTTIKQGNYVLFEDIESVKELYRAGEASAYNKAQLGQLLGEEPVAATSTAYMHWAFEDRAVEIEKLDQEDRYYFLRLFYLKEDKTARIYQLVNEQSMRIRYGLSGNGRNGWMIRWERLKPDLLQFRRERFQIERDQISHVHPRPLLSQIHLQEMLRPIAIKPEVQQLVHLTSTSGFDLEDESNQSADAAFRLLDNLREDHVSEHGRDAMQVARWTMNLDSQVQCHFCSTQYPRYEEMVDRDPFGIKTRFNYAFSSQRVLNLTEGDVLFITTSFKQGNTYCTALFDLAVFHITRWLEEKGVIVLFSAGGGRSGEGFVSYEELFQELTVAYNATNWPGIVVGGINPNALCIESNYASIVTCYAPPHEKKPDFDESSGATSVIAGLVVRAQQYAQTTGRQYLKPAEIKNLLKTCGRRLTVQPVGDICLPDWESIKAGIAELLP</sequence>
<reference evidence="1 2" key="1">
    <citation type="submission" date="2016-01" db="EMBL/GenBank/DDBJ databases">
        <authorList>
            <person name="Oliw E.H."/>
        </authorList>
    </citation>
    <scope>NUCLEOTIDE SEQUENCE [LARGE SCALE GENOMIC DNA]</scope>
    <source>
        <strain evidence="1 2">DY10</strain>
    </source>
</reference>
<evidence type="ECO:0000313" key="2">
    <source>
        <dbReference type="Proteomes" id="UP000187941"/>
    </source>
</evidence>
<proteinExistence type="predicted"/>
<dbReference type="STRING" id="1178516.AWR27_05770"/>
<dbReference type="Gene3D" id="3.40.50.200">
    <property type="entry name" value="Peptidase S8/S53 domain"/>
    <property type="match status" value="1"/>
</dbReference>
<dbReference type="InterPro" id="IPR036852">
    <property type="entry name" value="Peptidase_S8/S53_dom_sf"/>
</dbReference>
<gene>
    <name evidence="1" type="ORF">AWR27_05770</name>
</gene>
<accession>A0A1P9WU14</accession>
<dbReference type="RefSeq" id="WP_077130317.1">
    <property type="nucleotide sequence ID" value="NZ_CP014263.1"/>
</dbReference>
<evidence type="ECO:0000313" key="1">
    <source>
        <dbReference type="EMBL" id="AQG78874.1"/>
    </source>
</evidence>
<protein>
    <recommendedName>
        <fullName evidence="3">Peptidase S8/S53 domain-containing protein</fullName>
    </recommendedName>
</protein>
<evidence type="ECO:0008006" key="3">
    <source>
        <dbReference type="Google" id="ProtNLM"/>
    </source>
</evidence>
<keyword evidence="2" id="KW-1185">Reference proteome</keyword>
<dbReference type="Proteomes" id="UP000187941">
    <property type="component" value="Chromosome"/>
</dbReference>
<dbReference type="OrthoDB" id="9829667at2"/>